<accession>A0A5C6DS99</accession>
<proteinExistence type="predicted"/>
<reference evidence="1 2" key="1">
    <citation type="submission" date="2019-02" db="EMBL/GenBank/DDBJ databases">
        <title>Deep-cultivation of Planctomycetes and their phenomic and genomic characterization uncovers novel biology.</title>
        <authorList>
            <person name="Wiegand S."/>
            <person name="Jogler M."/>
            <person name="Boedeker C."/>
            <person name="Pinto D."/>
            <person name="Vollmers J."/>
            <person name="Rivas-Marin E."/>
            <person name="Kohn T."/>
            <person name="Peeters S.H."/>
            <person name="Heuer A."/>
            <person name="Rast P."/>
            <person name="Oberbeckmann S."/>
            <person name="Bunk B."/>
            <person name="Jeske O."/>
            <person name="Meyerdierks A."/>
            <person name="Storesund J.E."/>
            <person name="Kallscheuer N."/>
            <person name="Luecker S."/>
            <person name="Lage O.M."/>
            <person name="Pohl T."/>
            <person name="Merkel B.J."/>
            <person name="Hornburger P."/>
            <person name="Mueller R.-W."/>
            <person name="Bruemmer F."/>
            <person name="Labrenz M."/>
            <person name="Spormann A.M."/>
            <person name="Op Den Camp H."/>
            <person name="Overmann J."/>
            <person name="Amann R."/>
            <person name="Jetten M.S.M."/>
            <person name="Mascher T."/>
            <person name="Medema M.H."/>
            <person name="Devos D.P."/>
            <person name="Kaster A.-K."/>
            <person name="Ovreas L."/>
            <person name="Rohde M."/>
            <person name="Galperin M.Y."/>
            <person name="Jogler C."/>
        </authorList>
    </citation>
    <scope>NUCLEOTIDE SEQUENCE [LARGE SCALE GENOMIC DNA]</scope>
    <source>
        <strain evidence="1 2">Poly41</strain>
    </source>
</reference>
<evidence type="ECO:0000313" key="1">
    <source>
        <dbReference type="EMBL" id="TWU39552.1"/>
    </source>
</evidence>
<protein>
    <submittedName>
        <fullName evidence="1">Uncharacterized protein</fullName>
    </submittedName>
</protein>
<name>A0A5C6DS99_9BACT</name>
<gene>
    <name evidence="1" type="ORF">Poly41_24070</name>
</gene>
<evidence type="ECO:0000313" key="2">
    <source>
        <dbReference type="Proteomes" id="UP000319143"/>
    </source>
</evidence>
<dbReference type="EMBL" id="SJPV01000003">
    <property type="protein sequence ID" value="TWU39552.1"/>
    <property type="molecule type" value="Genomic_DNA"/>
</dbReference>
<keyword evidence="2" id="KW-1185">Reference proteome</keyword>
<dbReference type="OrthoDB" id="1025043at2"/>
<dbReference type="RefSeq" id="WP_146526287.1">
    <property type="nucleotide sequence ID" value="NZ_SJPV01000003.1"/>
</dbReference>
<sequence length="182" mass="19914">MRHLRADGSGVDAIVSTTLFAPAHIGDKVYYQHFAPAEGRHASKNQIGSKPAIDGALIDALKAKAAGYTLLLGSHGIGKAGIEDLEFQINYLETLRQIAAKANTADELVAEMKAAYPDCSGEEDLQGIAAKLYPAVSADRSEANKKAALVFFPARDGRPRLRSRREICRKIYPARSTYWRWI</sequence>
<dbReference type="Proteomes" id="UP000319143">
    <property type="component" value="Unassembled WGS sequence"/>
</dbReference>
<dbReference type="AlphaFoldDB" id="A0A5C6DS99"/>
<comment type="caution">
    <text evidence="1">The sequence shown here is derived from an EMBL/GenBank/DDBJ whole genome shotgun (WGS) entry which is preliminary data.</text>
</comment>
<organism evidence="1 2">
    <name type="scientific">Novipirellula artificiosorum</name>
    <dbReference type="NCBI Taxonomy" id="2528016"/>
    <lineage>
        <taxon>Bacteria</taxon>
        <taxon>Pseudomonadati</taxon>
        <taxon>Planctomycetota</taxon>
        <taxon>Planctomycetia</taxon>
        <taxon>Pirellulales</taxon>
        <taxon>Pirellulaceae</taxon>
        <taxon>Novipirellula</taxon>
    </lineage>
</organism>